<dbReference type="FunFam" id="2.70.150.10:FF:000002">
    <property type="entry name" value="Copper-transporting ATPase 1, putative"/>
    <property type="match status" value="1"/>
</dbReference>
<dbReference type="AlphaFoldDB" id="A0A833E9Y2"/>
<dbReference type="InterPro" id="IPR036412">
    <property type="entry name" value="HAD-like_sf"/>
</dbReference>
<dbReference type="SUPFAM" id="SSF81665">
    <property type="entry name" value="Calcium ATPase, transmembrane domain M"/>
    <property type="match status" value="1"/>
</dbReference>
<reference evidence="15" key="1">
    <citation type="journal article" date="2020" name="ISME J.">
        <title>Gammaproteobacteria mediating utilization of methyl-, sulfur- and petroleum organic compounds in deep ocean hydrothermal plumes.</title>
        <authorList>
            <person name="Zhou Z."/>
            <person name="Liu Y."/>
            <person name="Pan J."/>
            <person name="Cron B.R."/>
            <person name="Toner B.M."/>
            <person name="Anantharaman K."/>
            <person name="Breier J.A."/>
            <person name="Dick G.J."/>
            <person name="Li M."/>
        </authorList>
    </citation>
    <scope>NUCLEOTIDE SEQUENCE</scope>
    <source>
        <strain evidence="15">SZUA-1515</strain>
    </source>
</reference>
<accession>A0A833E9Y2</accession>
<dbReference type="Gene3D" id="2.70.150.10">
    <property type="entry name" value="Calcium-transporting ATPase, cytoplasmic transduction domain A"/>
    <property type="match status" value="1"/>
</dbReference>
<organism evidence="15 16">
    <name type="scientific">Caldiarchaeum subterraneum</name>
    <dbReference type="NCBI Taxonomy" id="311458"/>
    <lineage>
        <taxon>Archaea</taxon>
        <taxon>Nitrososphaerota</taxon>
        <taxon>Candidatus Caldarchaeales</taxon>
        <taxon>Candidatus Caldarchaeaceae</taxon>
        <taxon>Candidatus Caldarchaeum</taxon>
    </lineage>
</organism>
<dbReference type="Gene3D" id="3.40.50.1000">
    <property type="entry name" value="HAD superfamily/HAD-like"/>
    <property type="match status" value="1"/>
</dbReference>
<dbReference type="SFLD" id="SFLDS00003">
    <property type="entry name" value="Haloacid_Dehalogenase"/>
    <property type="match status" value="1"/>
</dbReference>
<dbReference type="InterPro" id="IPR059000">
    <property type="entry name" value="ATPase_P-type_domA"/>
</dbReference>
<dbReference type="GO" id="GO:0016887">
    <property type="term" value="F:ATP hydrolysis activity"/>
    <property type="evidence" value="ECO:0007669"/>
    <property type="project" value="InterPro"/>
</dbReference>
<keyword evidence="6" id="KW-0479">Metal-binding</keyword>
<dbReference type="EMBL" id="DQVM01000028">
    <property type="protein sequence ID" value="HIQ29205.1"/>
    <property type="molecule type" value="Genomic_DNA"/>
</dbReference>
<dbReference type="InterPro" id="IPR023298">
    <property type="entry name" value="ATPase_P-typ_TM_dom_sf"/>
</dbReference>
<dbReference type="FunFam" id="3.40.50.1000:FF:000020">
    <property type="entry name" value="Probable cation-transporting P-type ATPase"/>
    <property type="match status" value="1"/>
</dbReference>
<dbReference type="NCBIfam" id="TIGR01511">
    <property type="entry name" value="ATPase-IB1_Cu"/>
    <property type="match status" value="1"/>
</dbReference>
<evidence type="ECO:0000256" key="12">
    <source>
        <dbReference type="ARBA" id="ARBA00023136"/>
    </source>
</evidence>
<evidence type="ECO:0000256" key="6">
    <source>
        <dbReference type="ARBA" id="ARBA00022723"/>
    </source>
</evidence>
<dbReference type="PROSITE" id="PS00154">
    <property type="entry name" value="ATPASE_E1_E2"/>
    <property type="match status" value="1"/>
</dbReference>
<dbReference type="GO" id="GO:0046872">
    <property type="term" value="F:metal ion binding"/>
    <property type="evidence" value="ECO:0007669"/>
    <property type="project" value="UniProtKB-KW"/>
</dbReference>
<dbReference type="GO" id="GO:0005886">
    <property type="term" value="C:plasma membrane"/>
    <property type="evidence" value="ECO:0007669"/>
    <property type="project" value="UniProtKB-SubCell"/>
</dbReference>
<feature type="transmembrane region" description="Helical" evidence="13">
    <location>
        <begin position="295"/>
        <end position="319"/>
    </location>
</feature>
<keyword evidence="12 13" id="KW-0472">Membrane</keyword>
<keyword evidence="10 13" id="KW-1133">Transmembrane helix</keyword>
<dbReference type="InterPro" id="IPR018303">
    <property type="entry name" value="ATPase_P-typ_P_site"/>
</dbReference>
<dbReference type="InterPro" id="IPR051014">
    <property type="entry name" value="Cation_Transport_ATPase_IB"/>
</dbReference>
<gene>
    <name evidence="15" type="ORF">EYH45_01425</name>
</gene>
<sequence>MRKNEEYCEVCSTAETLNTEQHEHGYGLLSYINKEELYIIVVAGIMLATGLIIENYLNLTLLSNLLFLLVIAISGREIIINAIKKIFEKRITINLLMTIAAAGSFIIGHGEEGATVVYLFYIAETIEKGAIRRTHKSLEHLLKLSPKKARVKRGEKEEEVNVEEVNVDEIIAVRPGDIISLDGVVVSGASAVDESHITGEYIPVYKKTGDKVYAGSKNLDGYLEVRVVKRSGERLVDRILKLVSEARNRKSKIEKFVDKFAKYYTPSVIVLAILTATIPTLLLQQDWETWIYRSLVLLVIACPCALVISTPVTILSSLITSSRHGVLVKGGMYIEEMNRVKAVAFDKTGTLTSGKPTVTDFILVSNKISTHEALSILYSIESISSHPIARAVTSFAENKKASRLEVKMLENIPGRGLKAVIGAKQYLVGSPSWLASLGYEIPSDIDYLQKSGKTCILLADEEDILCAVYLMDVPRAESVYTISHLKQHGIKTVMLTGDNANVANAVASKLGIEEWHANLLPEDKLRILGKLKERYGSVAMVGDGINDAPALAKADVGIAMGAAGSDIAIESSDIALMRDDITKIPYLVDLSIKTSRRLRENIISSILVKASLGVLTFMGLTTLWIAVAVGDMGVSLAVILNALRITGVKPVKKHHKVEKTLVLEHPVMQTRG</sequence>
<dbReference type="InterPro" id="IPR044492">
    <property type="entry name" value="P_typ_ATPase_HD_dom"/>
</dbReference>
<dbReference type="Gene3D" id="3.40.1110.10">
    <property type="entry name" value="Calcium-transporting ATPase, cytoplasmic domain N"/>
    <property type="match status" value="1"/>
</dbReference>
<name>A0A833E9Y2_CALS0</name>
<protein>
    <submittedName>
        <fullName evidence="15">Cation-translocating P-type ATPase</fullName>
    </submittedName>
</protein>
<feature type="domain" description="P-type ATPase A" evidence="14">
    <location>
        <begin position="143"/>
        <end position="243"/>
    </location>
</feature>
<dbReference type="InterPro" id="IPR001757">
    <property type="entry name" value="P_typ_ATPase"/>
</dbReference>
<dbReference type="Pfam" id="PF00122">
    <property type="entry name" value="E1-E2_ATPase"/>
    <property type="match status" value="1"/>
</dbReference>
<evidence type="ECO:0000256" key="5">
    <source>
        <dbReference type="ARBA" id="ARBA00022692"/>
    </source>
</evidence>
<keyword evidence="9" id="KW-1278">Translocase</keyword>
<evidence type="ECO:0000256" key="10">
    <source>
        <dbReference type="ARBA" id="ARBA00022989"/>
    </source>
</evidence>
<feature type="transmembrane region" description="Helical" evidence="13">
    <location>
        <begin position="37"/>
        <end position="53"/>
    </location>
</feature>
<dbReference type="NCBIfam" id="TIGR01494">
    <property type="entry name" value="ATPase_P-type"/>
    <property type="match status" value="1"/>
</dbReference>
<dbReference type="GO" id="GO:0019829">
    <property type="term" value="F:ATPase-coupled monoatomic cation transmembrane transporter activity"/>
    <property type="evidence" value="ECO:0007669"/>
    <property type="project" value="InterPro"/>
</dbReference>
<keyword evidence="11" id="KW-0406">Ion transport</keyword>
<comment type="caution">
    <text evidence="15">The sequence shown here is derived from an EMBL/GenBank/DDBJ whole genome shotgun (WGS) entry which is preliminary data.</text>
</comment>
<proteinExistence type="inferred from homology"/>
<evidence type="ECO:0000256" key="2">
    <source>
        <dbReference type="ARBA" id="ARBA00006024"/>
    </source>
</evidence>
<dbReference type="PANTHER" id="PTHR48085:SF5">
    <property type="entry name" value="CADMIUM_ZINC-TRANSPORTING ATPASE HMA4-RELATED"/>
    <property type="match status" value="1"/>
</dbReference>
<dbReference type="PANTHER" id="PTHR48085">
    <property type="entry name" value="CADMIUM/ZINC-TRANSPORTING ATPASE HMA2-RELATED"/>
    <property type="match status" value="1"/>
</dbReference>
<dbReference type="InterPro" id="IPR023299">
    <property type="entry name" value="ATPase_P-typ_cyto_dom_N"/>
</dbReference>
<dbReference type="InterPro" id="IPR023214">
    <property type="entry name" value="HAD_sf"/>
</dbReference>
<comment type="subcellular location">
    <subcellularLocation>
        <location evidence="1">Cell membrane</location>
        <topology evidence="1">Multi-pass membrane protein</topology>
    </subcellularLocation>
</comment>
<evidence type="ECO:0000256" key="3">
    <source>
        <dbReference type="ARBA" id="ARBA00022448"/>
    </source>
</evidence>
<dbReference type="GO" id="GO:0005524">
    <property type="term" value="F:ATP binding"/>
    <property type="evidence" value="ECO:0007669"/>
    <property type="project" value="UniProtKB-KW"/>
</dbReference>
<keyword evidence="5 13" id="KW-0812">Transmembrane</keyword>
<keyword evidence="4" id="KW-1003">Cell membrane</keyword>
<dbReference type="SUPFAM" id="SSF81653">
    <property type="entry name" value="Calcium ATPase, transduction domain A"/>
    <property type="match status" value="1"/>
</dbReference>
<evidence type="ECO:0000259" key="14">
    <source>
        <dbReference type="Pfam" id="PF00122"/>
    </source>
</evidence>
<feature type="transmembrane region" description="Helical" evidence="13">
    <location>
        <begin position="601"/>
        <end position="618"/>
    </location>
</feature>
<dbReference type="PRINTS" id="PR00120">
    <property type="entry name" value="HATPASE"/>
</dbReference>
<evidence type="ECO:0000256" key="13">
    <source>
        <dbReference type="SAM" id="Phobius"/>
    </source>
</evidence>
<keyword evidence="8" id="KW-0067">ATP-binding</keyword>
<comment type="similarity">
    <text evidence="2">Belongs to the cation transport ATPase (P-type) (TC 3.A.3) family. Type IB subfamily.</text>
</comment>
<dbReference type="SFLD" id="SFLDF00027">
    <property type="entry name" value="p-type_atpase"/>
    <property type="match status" value="1"/>
</dbReference>
<evidence type="ECO:0000256" key="4">
    <source>
        <dbReference type="ARBA" id="ARBA00022475"/>
    </source>
</evidence>
<evidence type="ECO:0000256" key="1">
    <source>
        <dbReference type="ARBA" id="ARBA00004651"/>
    </source>
</evidence>
<dbReference type="SUPFAM" id="SSF56784">
    <property type="entry name" value="HAD-like"/>
    <property type="match status" value="1"/>
</dbReference>
<dbReference type="InterPro" id="IPR027256">
    <property type="entry name" value="P-typ_ATPase_IB"/>
</dbReference>
<evidence type="ECO:0000256" key="7">
    <source>
        <dbReference type="ARBA" id="ARBA00022741"/>
    </source>
</evidence>
<dbReference type="Proteomes" id="UP000608579">
    <property type="component" value="Unassembled WGS sequence"/>
</dbReference>
<dbReference type="Pfam" id="PF00702">
    <property type="entry name" value="Hydrolase"/>
    <property type="match status" value="1"/>
</dbReference>
<evidence type="ECO:0000256" key="8">
    <source>
        <dbReference type="ARBA" id="ARBA00022840"/>
    </source>
</evidence>
<evidence type="ECO:0000313" key="16">
    <source>
        <dbReference type="Proteomes" id="UP000608579"/>
    </source>
</evidence>
<keyword evidence="7" id="KW-0547">Nucleotide-binding</keyword>
<evidence type="ECO:0000256" key="9">
    <source>
        <dbReference type="ARBA" id="ARBA00022967"/>
    </source>
</evidence>
<dbReference type="PRINTS" id="PR00119">
    <property type="entry name" value="CATATPASE"/>
</dbReference>
<dbReference type="InterPro" id="IPR008250">
    <property type="entry name" value="ATPase_P-typ_transduc_dom_A_sf"/>
</dbReference>
<keyword evidence="3" id="KW-0813">Transport</keyword>
<feature type="transmembrane region" description="Helical" evidence="13">
    <location>
        <begin position="263"/>
        <end position="283"/>
    </location>
</feature>
<dbReference type="SFLD" id="SFLDG00002">
    <property type="entry name" value="C1.7:_P-type_atpase_like"/>
    <property type="match status" value="1"/>
</dbReference>
<dbReference type="CDD" id="cd02079">
    <property type="entry name" value="P-type_ATPase_HM"/>
    <property type="match status" value="1"/>
</dbReference>
<evidence type="ECO:0000313" key="15">
    <source>
        <dbReference type="EMBL" id="HIQ29205.1"/>
    </source>
</evidence>
<dbReference type="NCBIfam" id="TIGR01525">
    <property type="entry name" value="ATPase-IB_hvy"/>
    <property type="match status" value="1"/>
</dbReference>
<evidence type="ECO:0000256" key="11">
    <source>
        <dbReference type="ARBA" id="ARBA00023065"/>
    </source>
</evidence>
<feature type="transmembrane region" description="Helical" evidence="13">
    <location>
        <begin position="59"/>
        <end position="79"/>
    </location>
</feature>